<name>A0A1H7L4I0_STIAU</name>
<protein>
    <submittedName>
        <fullName evidence="1">Uncharacterized protein</fullName>
    </submittedName>
</protein>
<organism evidence="1 2">
    <name type="scientific">Stigmatella aurantiaca</name>
    <dbReference type="NCBI Taxonomy" id="41"/>
    <lineage>
        <taxon>Bacteria</taxon>
        <taxon>Pseudomonadati</taxon>
        <taxon>Myxococcota</taxon>
        <taxon>Myxococcia</taxon>
        <taxon>Myxococcales</taxon>
        <taxon>Cystobacterineae</taxon>
        <taxon>Archangiaceae</taxon>
        <taxon>Stigmatella</taxon>
    </lineage>
</organism>
<reference evidence="2" key="1">
    <citation type="submission" date="2016-10" db="EMBL/GenBank/DDBJ databases">
        <authorList>
            <person name="Varghese N."/>
            <person name="Submissions S."/>
        </authorList>
    </citation>
    <scope>NUCLEOTIDE SEQUENCE [LARGE SCALE GENOMIC DNA]</scope>
    <source>
        <strain evidence="2">DSM 17044</strain>
    </source>
</reference>
<accession>A0A1H7L4I0</accession>
<dbReference type="AlphaFoldDB" id="A0A1H7L4I0"/>
<gene>
    <name evidence="1" type="ORF">SAMN05444354_103120</name>
</gene>
<dbReference type="RefSeq" id="WP_075005743.1">
    <property type="nucleotide sequence ID" value="NZ_FOAP01000003.1"/>
</dbReference>
<proteinExistence type="predicted"/>
<sequence>MGFTEYLDQVKAEAEGDAFFRLLKSQLAAGHRVQKVSFVPAEGGHPPRYRFLLARMGTLSTLDVPAGQEAIEHLLAETHQQLASRDDEVQRCQVRLKQETEALTRLLGRDATREAVASVTRELGGPQSLRLTLPASRTGLSPAARLAAERLRREFDQNVRNLYIERGYPLAEAGHIVDEALARLIEAG</sequence>
<dbReference type="EMBL" id="FOAP01000003">
    <property type="protein sequence ID" value="SEK93912.1"/>
    <property type="molecule type" value="Genomic_DNA"/>
</dbReference>
<keyword evidence="2" id="KW-1185">Reference proteome</keyword>
<dbReference type="Proteomes" id="UP000182719">
    <property type="component" value="Unassembled WGS sequence"/>
</dbReference>
<evidence type="ECO:0000313" key="2">
    <source>
        <dbReference type="Proteomes" id="UP000182719"/>
    </source>
</evidence>
<evidence type="ECO:0000313" key="1">
    <source>
        <dbReference type="EMBL" id="SEK93912.1"/>
    </source>
</evidence>